<dbReference type="SUPFAM" id="SSF53850">
    <property type="entry name" value="Periplasmic binding protein-like II"/>
    <property type="match status" value="1"/>
</dbReference>
<dbReference type="KEGG" id="qdo:H9Q78_02310"/>
<keyword evidence="7" id="KW-1185">Reference proteome</keyword>
<dbReference type="PANTHER" id="PTHR30126">
    <property type="entry name" value="HTH-TYPE TRANSCRIPTIONAL REGULATOR"/>
    <property type="match status" value="1"/>
</dbReference>
<dbReference type="InterPro" id="IPR036390">
    <property type="entry name" value="WH_DNA-bd_sf"/>
</dbReference>
<dbReference type="Gene3D" id="3.40.190.10">
    <property type="entry name" value="Periplasmic binding protein-like II"/>
    <property type="match status" value="2"/>
</dbReference>
<dbReference type="PROSITE" id="PS50931">
    <property type="entry name" value="HTH_LYSR"/>
    <property type="match status" value="1"/>
</dbReference>
<dbReference type="Proteomes" id="UP000515823">
    <property type="component" value="Chromosome"/>
</dbReference>
<name>A0A7G9G5E0_9FIRM</name>
<reference evidence="6 7" key="1">
    <citation type="submission" date="2020-08" db="EMBL/GenBank/DDBJ databases">
        <authorList>
            <person name="Liu C."/>
            <person name="Sun Q."/>
        </authorList>
    </citation>
    <scope>NUCLEOTIDE SEQUENCE [LARGE SCALE GENOMIC DNA]</scope>
    <source>
        <strain evidence="6 7">NSJ-38</strain>
    </source>
</reference>
<keyword evidence="2" id="KW-0805">Transcription regulation</keyword>
<dbReference type="InterPro" id="IPR005119">
    <property type="entry name" value="LysR_subst-bd"/>
</dbReference>
<evidence type="ECO:0000256" key="1">
    <source>
        <dbReference type="ARBA" id="ARBA00009437"/>
    </source>
</evidence>
<dbReference type="SUPFAM" id="SSF46785">
    <property type="entry name" value="Winged helix' DNA-binding domain"/>
    <property type="match status" value="1"/>
</dbReference>
<dbReference type="InterPro" id="IPR000847">
    <property type="entry name" value="LysR_HTH_N"/>
</dbReference>
<evidence type="ECO:0000313" key="7">
    <source>
        <dbReference type="Proteomes" id="UP000515823"/>
    </source>
</evidence>
<keyword evidence="4" id="KW-0804">Transcription</keyword>
<gene>
    <name evidence="6" type="ORF">H9Q78_02310</name>
</gene>
<accession>A0A7G9G5E0</accession>
<keyword evidence="3" id="KW-0238">DNA-binding</keyword>
<dbReference type="EMBL" id="CP060634">
    <property type="protein sequence ID" value="QNM06022.1"/>
    <property type="molecule type" value="Genomic_DNA"/>
</dbReference>
<dbReference type="Pfam" id="PF00126">
    <property type="entry name" value="HTH_1"/>
    <property type="match status" value="1"/>
</dbReference>
<dbReference type="RefSeq" id="WP_249303390.1">
    <property type="nucleotide sequence ID" value="NZ_CP060634.1"/>
</dbReference>
<dbReference type="PANTHER" id="PTHR30126:SF39">
    <property type="entry name" value="HTH-TYPE TRANSCRIPTIONAL REGULATOR CYSL"/>
    <property type="match status" value="1"/>
</dbReference>
<evidence type="ECO:0000256" key="3">
    <source>
        <dbReference type="ARBA" id="ARBA00023125"/>
    </source>
</evidence>
<dbReference type="Pfam" id="PF03466">
    <property type="entry name" value="LysR_substrate"/>
    <property type="match status" value="1"/>
</dbReference>
<feature type="domain" description="HTH lysR-type" evidence="5">
    <location>
        <begin position="1"/>
        <end position="58"/>
    </location>
</feature>
<dbReference type="PRINTS" id="PR00039">
    <property type="entry name" value="HTHLYSR"/>
</dbReference>
<dbReference type="GO" id="GO:0000976">
    <property type="term" value="F:transcription cis-regulatory region binding"/>
    <property type="evidence" value="ECO:0007669"/>
    <property type="project" value="TreeGrafter"/>
</dbReference>
<dbReference type="AlphaFoldDB" id="A0A7G9G5E0"/>
<protein>
    <submittedName>
        <fullName evidence="6">LysR family transcriptional regulator</fullName>
    </submittedName>
</protein>
<dbReference type="Gene3D" id="1.10.10.10">
    <property type="entry name" value="Winged helix-like DNA-binding domain superfamily/Winged helix DNA-binding domain"/>
    <property type="match status" value="1"/>
</dbReference>
<evidence type="ECO:0000256" key="4">
    <source>
        <dbReference type="ARBA" id="ARBA00023163"/>
    </source>
</evidence>
<proteinExistence type="inferred from homology"/>
<sequence>MLDSKVYTLLKVAETGSFTAAARELSLTQPAVSHHIRTLEKDYTVTIFKKDKKSLIMTAEGEILLKYAKRMAAIDQDVRRSIEDSWKQSTHLTIGITQTAGENMMPRVIARYCDDHPETHIKIHTDTINNLYRKMALYELDLAFVEGILPNNRFPSVLLDTDYLCLAVSLEHPFAKRQEIRLEEIKDEKLILRPQTAGTRMLFENFLWSQRESIQNFNIVMELDNLAMTKELVAQNFGVSIIARSACREDIRQGRLAVLPIENGSMVREIHMIYQPDFSHMQILEDFQRIYNTLY</sequence>
<dbReference type="InterPro" id="IPR036388">
    <property type="entry name" value="WH-like_DNA-bd_sf"/>
</dbReference>
<comment type="similarity">
    <text evidence="1">Belongs to the LysR transcriptional regulatory family.</text>
</comment>
<organism evidence="6 7">
    <name type="scientific">Qiania dongpingensis</name>
    <dbReference type="NCBI Taxonomy" id="2763669"/>
    <lineage>
        <taxon>Bacteria</taxon>
        <taxon>Bacillati</taxon>
        <taxon>Bacillota</taxon>
        <taxon>Clostridia</taxon>
        <taxon>Lachnospirales</taxon>
        <taxon>Lachnospiraceae</taxon>
        <taxon>Qiania</taxon>
    </lineage>
</organism>
<evidence type="ECO:0000313" key="6">
    <source>
        <dbReference type="EMBL" id="QNM06022.1"/>
    </source>
</evidence>
<evidence type="ECO:0000256" key="2">
    <source>
        <dbReference type="ARBA" id="ARBA00023015"/>
    </source>
</evidence>
<evidence type="ECO:0000259" key="5">
    <source>
        <dbReference type="PROSITE" id="PS50931"/>
    </source>
</evidence>
<dbReference type="GO" id="GO:0003700">
    <property type="term" value="F:DNA-binding transcription factor activity"/>
    <property type="evidence" value="ECO:0007669"/>
    <property type="project" value="InterPro"/>
</dbReference>